<accession>A0ABN6X8H3</accession>
<dbReference type="InterPro" id="IPR015590">
    <property type="entry name" value="Aldehyde_DH_dom"/>
</dbReference>
<name>A0ABN6X8H3_9MICO</name>
<evidence type="ECO:0000259" key="2">
    <source>
        <dbReference type="Pfam" id="PF00171"/>
    </source>
</evidence>
<gene>
    <name evidence="3" type="ORF">GCM10025863_29820</name>
</gene>
<dbReference type="PANTHER" id="PTHR43866:SF4">
    <property type="entry name" value="MALONATE-SEMIALDEHYDE DEHYDROGENASE"/>
    <property type="match status" value="1"/>
</dbReference>
<dbReference type="EMBL" id="AP027728">
    <property type="protein sequence ID" value="BDZ40368.1"/>
    <property type="molecule type" value="Genomic_DNA"/>
</dbReference>
<protein>
    <recommendedName>
        <fullName evidence="2">Aldehyde dehydrogenase domain-containing protein</fullName>
    </recommendedName>
</protein>
<sequence>MTITDTAIRTTGHWIEGAEQVPEGARTAPVFNPATGEVTSHLALADESVIDLAIRTAQRGFEEWSGYSIAKRQTVLFAFRELLNARRDELAAIITAEHGKVLSDAMGEILRGQEVVELACGFPHLTKGSSARTPRRVSMCTRSSRRWVWWASSARSTSRRWCRCGSSPWRSPPATR</sequence>
<keyword evidence="4" id="KW-1185">Reference proteome</keyword>
<dbReference type="PANTHER" id="PTHR43866">
    <property type="entry name" value="MALONATE-SEMIALDEHYDE DEHYDROGENASE"/>
    <property type="match status" value="1"/>
</dbReference>
<organism evidence="3 4">
    <name type="scientific">Microbacterium suwonense</name>
    <dbReference type="NCBI Taxonomy" id="683047"/>
    <lineage>
        <taxon>Bacteria</taxon>
        <taxon>Bacillati</taxon>
        <taxon>Actinomycetota</taxon>
        <taxon>Actinomycetes</taxon>
        <taxon>Micrococcales</taxon>
        <taxon>Microbacteriaceae</taxon>
        <taxon>Microbacterium</taxon>
    </lineage>
</organism>
<dbReference type="InterPro" id="IPR010061">
    <property type="entry name" value="MeMal-semiAld_DH"/>
</dbReference>
<dbReference type="Pfam" id="PF00171">
    <property type="entry name" value="Aldedh"/>
    <property type="match status" value="1"/>
</dbReference>
<evidence type="ECO:0000313" key="4">
    <source>
        <dbReference type="Proteomes" id="UP001321543"/>
    </source>
</evidence>
<dbReference type="Proteomes" id="UP001321543">
    <property type="component" value="Chromosome"/>
</dbReference>
<evidence type="ECO:0000313" key="3">
    <source>
        <dbReference type="EMBL" id="BDZ40368.1"/>
    </source>
</evidence>
<keyword evidence="1" id="KW-0560">Oxidoreductase</keyword>
<evidence type="ECO:0000256" key="1">
    <source>
        <dbReference type="ARBA" id="ARBA00023002"/>
    </source>
</evidence>
<feature type="domain" description="Aldehyde dehydrogenase" evidence="2">
    <location>
        <begin position="25"/>
        <end position="140"/>
    </location>
</feature>
<dbReference type="InterPro" id="IPR016161">
    <property type="entry name" value="Ald_DH/histidinol_DH"/>
</dbReference>
<dbReference type="InterPro" id="IPR016162">
    <property type="entry name" value="Ald_DH_N"/>
</dbReference>
<dbReference type="SUPFAM" id="SSF53720">
    <property type="entry name" value="ALDH-like"/>
    <property type="match status" value="1"/>
</dbReference>
<dbReference type="Gene3D" id="3.40.605.10">
    <property type="entry name" value="Aldehyde Dehydrogenase, Chain A, domain 1"/>
    <property type="match status" value="1"/>
</dbReference>
<reference evidence="4" key="1">
    <citation type="journal article" date="2019" name="Int. J. Syst. Evol. Microbiol.">
        <title>The Global Catalogue of Microorganisms (GCM) 10K type strain sequencing project: providing services to taxonomists for standard genome sequencing and annotation.</title>
        <authorList>
            <consortium name="The Broad Institute Genomics Platform"/>
            <consortium name="The Broad Institute Genome Sequencing Center for Infectious Disease"/>
            <person name="Wu L."/>
            <person name="Ma J."/>
        </authorList>
    </citation>
    <scope>NUCLEOTIDE SEQUENCE [LARGE SCALE GENOMIC DNA]</scope>
    <source>
        <strain evidence="4">NBRC 106310</strain>
    </source>
</reference>
<proteinExistence type="predicted"/>